<reference evidence="1 2" key="1">
    <citation type="submission" date="2020-04" db="EMBL/GenBank/DDBJ databases">
        <authorList>
            <person name="De Canck E."/>
        </authorList>
    </citation>
    <scope>NUCLEOTIDE SEQUENCE [LARGE SCALE GENOMIC DNA]</scope>
    <source>
        <strain evidence="1 2">LMG 28614</strain>
    </source>
</reference>
<proteinExistence type="predicted"/>
<protein>
    <recommendedName>
        <fullName evidence="3">DUF2827 domain-containing protein</fullName>
    </recommendedName>
</protein>
<organism evidence="1 2">
    <name type="scientific">Paraburkholderia ultramafica</name>
    <dbReference type="NCBI Taxonomy" id="1544867"/>
    <lineage>
        <taxon>Bacteria</taxon>
        <taxon>Pseudomonadati</taxon>
        <taxon>Pseudomonadota</taxon>
        <taxon>Betaproteobacteria</taxon>
        <taxon>Burkholderiales</taxon>
        <taxon>Burkholderiaceae</taxon>
        <taxon>Paraburkholderia</taxon>
    </lineage>
</organism>
<evidence type="ECO:0000313" key="1">
    <source>
        <dbReference type="EMBL" id="CAB3798182.1"/>
    </source>
</evidence>
<accession>A0A6S7CUP2</accession>
<evidence type="ECO:0000313" key="2">
    <source>
        <dbReference type="Proteomes" id="UP000494365"/>
    </source>
</evidence>
<keyword evidence="2" id="KW-1185">Reference proteome</keyword>
<evidence type="ECO:0008006" key="3">
    <source>
        <dbReference type="Google" id="ProtNLM"/>
    </source>
</evidence>
<dbReference type="EMBL" id="CADIKK010000024">
    <property type="protein sequence ID" value="CAB3798182.1"/>
    <property type="molecule type" value="Genomic_DNA"/>
</dbReference>
<gene>
    <name evidence="1" type="ORF">LMG28614_04705</name>
</gene>
<dbReference type="Pfam" id="PF10933">
    <property type="entry name" value="DUF2827"/>
    <property type="match status" value="1"/>
</dbReference>
<sequence length="386" mass="43777">MAEYTGRKGAPHNLKVGVSLFVRKGSQSLWENGIFQNCLFLVMLLRLVPSISEVHLVIGGDGDIEDAKRFVKDAPAPLIDMADAASRLDLMIEMSAQLNKDWVTAFRERGGKVVSMRVGNDYVIDIERMIFDRPNALLVSGAPYNEIWTLQEYENSCSPYYRSVMRAPVRIMPHLWSPLVIDRAIEHDGAGLKFGYEPGRRRWRAGIFEPNICMVKTSHISMLCCEAAHRGDPHMLEHVWVYNTLKTKEHSGFFSFASSLDIVKHGVASFEGRFPFYQVMSQYVDVVVTHQWENAQNYLYYEALHGGYPLVHNSHLIGDCGYRYHDFDCEEGGRALLQAFGEHDGNLDAYRRTARAFLQTLHPEEAGNVKTYSDAIDALFAEETAK</sequence>
<name>A0A6S7CUP2_9BURK</name>
<dbReference type="RefSeq" id="WP_175151798.1">
    <property type="nucleotide sequence ID" value="NZ_CADIKK010000024.1"/>
</dbReference>
<dbReference type="Proteomes" id="UP000494365">
    <property type="component" value="Unassembled WGS sequence"/>
</dbReference>
<dbReference type="InterPro" id="IPR021234">
    <property type="entry name" value="DUF2827"/>
</dbReference>
<dbReference type="AlphaFoldDB" id="A0A6S7CUP2"/>